<dbReference type="GO" id="GO:0016209">
    <property type="term" value="F:antioxidant activity"/>
    <property type="evidence" value="ECO:0007669"/>
    <property type="project" value="InterPro"/>
</dbReference>
<evidence type="ECO:0000259" key="1">
    <source>
        <dbReference type="PROSITE" id="PS51352"/>
    </source>
</evidence>
<dbReference type="Gene3D" id="3.40.30.10">
    <property type="entry name" value="Glutaredoxin"/>
    <property type="match status" value="1"/>
</dbReference>
<dbReference type="Pfam" id="PF00578">
    <property type="entry name" value="AhpC-TSA"/>
    <property type="match status" value="1"/>
</dbReference>
<sequence length="168" mass="18177">MFFRRVSPVLAWLGWIVAALVPGTALAKVGIGDPFPTWTLLDLAGNEVHLGSEDRVCLLYFLGSGCTLCADLASRIDTDFVQGFTTADVGVYAIDSLDGTVDELERLRNEAGVRFPFLRDGSELTAACGISWHAIVVLDDRGTIRYLTEGANAGIYDPSGLRETIDHL</sequence>
<proteinExistence type="predicted"/>
<evidence type="ECO:0000313" key="2">
    <source>
        <dbReference type="EMBL" id="MCA9729472.1"/>
    </source>
</evidence>
<dbReference type="EMBL" id="JAGQHR010000711">
    <property type="protein sequence ID" value="MCA9729472.1"/>
    <property type="molecule type" value="Genomic_DNA"/>
</dbReference>
<reference evidence="2" key="2">
    <citation type="journal article" date="2021" name="Microbiome">
        <title>Successional dynamics and alternative stable states in a saline activated sludge microbial community over 9 years.</title>
        <authorList>
            <person name="Wang Y."/>
            <person name="Ye J."/>
            <person name="Ju F."/>
            <person name="Liu L."/>
            <person name="Boyd J.A."/>
            <person name="Deng Y."/>
            <person name="Parks D.H."/>
            <person name="Jiang X."/>
            <person name="Yin X."/>
            <person name="Woodcroft B.J."/>
            <person name="Tyson G.W."/>
            <person name="Hugenholtz P."/>
            <person name="Polz M.F."/>
            <person name="Zhang T."/>
        </authorList>
    </citation>
    <scope>NUCLEOTIDE SEQUENCE</scope>
    <source>
        <strain evidence="2">HKST-UBA01</strain>
    </source>
</reference>
<reference evidence="2" key="1">
    <citation type="submission" date="2020-04" db="EMBL/GenBank/DDBJ databases">
        <authorList>
            <person name="Zhang T."/>
        </authorList>
    </citation>
    <scope>NUCLEOTIDE SEQUENCE</scope>
    <source>
        <strain evidence="2">HKST-UBA01</strain>
    </source>
</reference>
<gene>
    <name evidence="2" type="ORF">KC729_17425</name>
</gene>
<dbReference type="AlphaFoldDB" id="A0A956M3J8"/>
<evidence type="ECO:0000313" key="3">
    <source>
        <dbReference type="Proteomes" id="UP000697710"/>
    </source>
</evidence>
<dbReference type="SUPFAM" id="SSF52833">
    <property type="entry name" value="Thioredoxin-like"/>
    <property type="match status" value="1"/>
</dbReference>
<accession>A0A956M3J8</accession>
<feature type="domain" description="Thioredoxin" evidence="1">
    <location>
        <begin position="29"/>
        <end position="168"/>
    </location>
</feature>
<organism evidence="2 3">
    <name type="scientific">Eiseniibacteriota bacterium</name>
    <dbReference type="NCBI Taxonomy" id="2212470"/>
    <lineage>
        <taxon>Bacteria</taxon>
        <taxon>Candidatus Eiseniibacteriota</taxon>
    </lineage>
</organism>
<name>A0A956M3J8_UNCEI</name>
<dbReference type="InterPro" id="IPR000866">
    <property type="entry name" value="AhpC/TSA"/>
</dbReference>
<dbReference type="GO" id="GO:0016491">
    <property type="term" value="F:oxidoreductase activity"/>
    <property type="evidence" value="ECO:0007669"/>
    <property type="project" value="InterPro"/>
</dbReference>
<dbReference type="InterPro" id="IPR013766">
    <property type="entry name" value="Thioredoxin_domain"/>
</dbReference>
<dbReference type="PROSITE" id="PS51352">
    <property type="entry name" value="THIOREDOXIN_2"/>
    <property type="match status" value="1"/>
</dbReference>
<comment type="caution">
    <text evidence="2">The sequence shown here is derived from an EMBL/GenBank/DDBJ whole genome shotgun (WGS) entry which is preliminary data.</text>
</comment>
<feature type="non-terminal residue" evidence="2">
    <location>
        <position position="168"/>
    </location>
</feature>
<dbReference type="InterPro" id="IPR036249">
    <property type="entry name" value="Thioredoxin-like_sf"/>
</dbReference>
<protein>
    <submittedName>
        <fullName evidence="2">Redoxin domain-containing protein</fullName>
    </submittedName>
</protein>
<dbReference type="Proteomes" id="UP000697710">
    <property type="component" value="Unassembled WGS sequence"/>
</dbReference>